<dbReference type="PANTHER" id="PTHR33526:SF19">
    <property type="entry name" value="OS01G0766300 PROTEIN"/>
    <property type="match status" value="1"/>
</dbReference>
<evidence type="ECO:0000313" key="3">
    <source>
        <dbReference type="Proteomes" id="UP000604825"/>
    </source>
</evidence>
<dbReference type="Proteomes" id="UP000604825">
    <property type="component" value="Unassembled WGS sequence"/>
</dbReference>
<proteinExistence type="predicted"/>
<gene>
    <name evidence="2" type="ORF">NCGR_LOCUS20206</name>
</gene>
<name>A0A811NYX7_9POAL</name>
<dbReference type="PANTHER" id="PTHR33526">
    <property type="entry name" value="OS07G0123800 PROTEIN"/>
    <property type="match status" value="1"/>
</dbReference>
<accession>A0A811NYX7</accession>
<organism evidence="2 3">
    <name type="scientific">Miscanthus lutarioriparius</name>
    <dbReference type="NCBI Taxonomy" id="422564"/>
    <lineage>
        <taxon>Eukaryota</taxon>
        <taxon>Viridiplantae</taxon>
        <taxon>Streptophyta</taxon>
        <taxon>Embryophyta</taxon>
        <taxon>Tracheophyta</taxon>
        <taxon>Spermatophyta</taxon>
        <taxon>Magnoliopsida</taxon>
        <taxon>Liliopsida</taxon>
        <taxon>Poales</taxon>
        <taxon>Poaceae</taxon>
        <taxon>PACMAD clade</taxon>
        <taxon>Panicoideae</taxon>
        <taxon>Andropogonodae</taxon>
        <taxon>Andropogoneae</taxon>
        <taxon>Saccharinae</taxon>
        <taxon>Miscanthus</taxon>
    </lineage>
</organism>
<protein>
    <submittedName>
        <fullName evidence="2">Uncharacterized protein</fullName>
    </submittedName>
</protein>
<dbReference type="AlphaFoldDB" id="A0A811NYX7"/>
<reference evidence="2" key="1">
    <citation type="submission" date="2020-10" db="EMBL/GenBank/DDBJ databases">
        <authorList>
            <person name="Han B."/>
            <person name="Lu T."/>
            <person name="Zhao Q."/>
            <person name="Huang X."/>
            <person name="Zhao Y."/>
        </authorList>
    </citation>
    <scope>NUCLEOTIDE SEQUENCE</scope>
</reference>
<evidence type="ECO:0000256" key="1">
    <source>
        <dbReference type="SAM" id="MobiDB-lite"/>
    </source>
</evidence>
<evidence type="ECO:0000313" key="2">
    <source>
        <dbReference type="EMBL" id="CAD6229702.1"/>
    </source>
</evidence>
<dbReference type="OrthoDB" id="694638at2759"/>
<comment type="caution">
    <text evidence="2">The sequence shown here is derived from an EMBL/GenBank/DDBJ whole genome shotgun (WGS) entry which is preliminary data.</text>
</comment>
<sequence length="175" mass="17273">MKKGGGCGCLGAAMRALSRACDSACDLYVRGMSGCARGLPSGSSAGIVGRGFGGSGAASLRLRVSSDKADDLLRAAAASSRCQRRVAAEPATAEAVGYGAGKMLGSAGGHVGWAVPAVRAPSRKRAVAATMDTIAEDAPCEFGPDGGACAVSSMKPSRRGGFGAVKAGSDDVFAR</sequence>
<dbReference type="EMBL" id="CAJGYO010000005">
    <property type="protein sequence ID" value="CAD6229702.1"/>
    <property type="molecule type" value="Genomic_DNA"/>
</dbReference>
<feature type="region of interest" description="Disordered" evidence="1">
    <location>
        <begin position="156"/>
        <end position="175"/>
    </location>
</feature>
<keyword evidence="3" id="KW-1185">Reference proteome</keyword>